<organism evidence="1 2">
    <name type="scientific">Brassica campestris</name>
    <name type="common">Field mustard</name>
    <dbReference type="NCBI Taxonomy" id="3711"/>
    <lineage>
        <taxon>Eukaryota</taxon>
        <taxon>Viridiplantae</taxon>
        <taxon>Streptophyta</taxon>
        <taxon>Embryophyta</taxon>
        <taxon>Tracheophyta</taxon>
        <taxon>Spermatophyta</taxon>
        <taxon>Magnoliopsida</taxon>
        <taxon>eudicotyledons</taxon>
        <taxon>Gunneridae</taxon>
        <taxon>Pentapetalae</taxon>
        <taxon>rosids</taxon>
        <taxon>malvids</taxon>
        <taxon>Brassicales</taxon>
        <taxon>Brassicaceae</taxon>
        <taxon>Brassiceae</taxon>
        <taxon>Brassica</taxon>
    </lineage>
</organism>
<reference evidence="1 2" key="1">
    <citation type="submission" date="2021-07" db="EMBL/GenBank/DDBJ databases">
        <authorList>
            <consortium name="Genoscope - CEA"/>
            <person name="William W."/>
        </authorList>
    </citation>
    <scope>NUCLEOTIDE SEQUENCE [LARGE SCALE GENOMIC DNA]</scope>
</reference>
<dbReference type="AlphaFoldDB" id="A0A8D9MFG9"/>
<evidence type="ECO:0000313" key="2">
    <source>
        <dbReference type="Proteomes" id="UP000694005"/>
    </source>
</evidence>
<evidence type="ECO:0000313" key="1">
    <source>
        <dbReference type="EMBL" id="CAG7909806.1"/>
    </source>
</evidence>
<accession>A0A8D9MFG9</accession>
<dbReference type="Proteomes" id="UP000694005">
    <property type="component" value="Chromosome A10"/>
</dbReference>
<protein>
    <submittedName>
        <fullName evidence="1">Uncharacterized protein</fullName>
    </submittedName>
</protein>
<sequence length="52" mass="6245">MWVSMYLCTHGHYYTSESLHMIVNFVSPREHNMAVHILKLANLSNLIWLMRR</sequence>
<name>A0A8D9MFG9_BRACM</name>
<dbReference type="EMBL" id="LS974626">
    <property type="protein sequence ID" value="CAG7909806.1"/>
    <property type="molecule type" value="Genomic_DNA"/>
</dbReference>
<proteinExistence type="predicted"/>
<gene>
    <name evidence="1" type="ORF">BRAPAZ1V2_A10P10520.2</name>
</gene>
<dbReference type="Gramene" id="A10p10520.2_BraZ1">
    <property type="protein sequence ID" value="A10p10520.2_BraZ1.CDS.1"/>
    <property type="gene ID" value="A10g10520.2_BraZ1"/>
</dbReference>